<dbReference type="InParanoid" id="A0A200R2H5"/>
<evidence type="ECO:0000256" key="4">
    <source>
        <dbReference type="ARBA" id="ARBA00023125"/>
    </source>
</evidence>
<evidence type="ECO:0000256" key="3">
    <source>
        <dbReference type="ARBA" id="ARBA00023015"/>
    </source>
</evidence>
<evidence type="ECO:0000313" key="10">
    <source>
        <dbReference type="Proteomes" id="UP000195402"/>
    </source>
</evidence>
<comment type="subcellular location">
    <subcellularLocation>
        <location evidence="1 7">Nucleus</location>
    </subcellularLocation>
</comment>
<keyword evidence="4 7" id="KW-0238">DNA-binding</keyword>
<keyword evidence="10" id="KW-1185">Reference proteome</keyword>
<evidence type="ECO:0000256" key="7">
    <source>
        <dbReference type="RuleBase" id="RU367160"/>
    </source>
</evidence>
<evidence type="ECO:0000256" key="8">
    <source>
        <dbReference type="SAM" id="MobiDB-lite"/>
    </source>
</evidence>
<evidence type="ECO:0000313" key="9">
    <source>
        <dbReference type="EMBL" id="OVA16927.1"/>
    </source>
</evidence>
<dbReference type="GO" id="GO:0003677">
    <property type="term" value="F:DNA binding"/>
    <property type="evidence" value="ECO:0007669"/>
    <property type="project" value="UniProtKB-KW"/>
</dbReference>
<feature type="region of interest" description="Disordered" evidence="8">
    <location>
        <begin position="66"/>
        <end position="90"/>
    </location>
</feature>
<keyword evidence="5 7" id="KW-0804">Transcription</keyword>
<evidence type="ECO:0000256" key="6">
    <source>
        <dbReference type="ARBA" id="ARBA00023242"/>
    </source>
</evidence>
<evidence type="ECO:0000256" key="2">
    <source>
        <dbReference type="ARBA" id="ARBA00007911"/>
    </source>
</evidence>
<dbReference type="OrthoDB" id="1883964at2759"/>
<comment type="caution">
    <text evidence="9">The sequence shown here is derived from an EMBL/GenBank/DDBJ whole genome shotgun (WGS) entry which is preliminary data.</text>
</comment>
<dbReference type="Pfam" id="PF06217">
    <property type="entry name" value="GAGA_bind"/>
    <property type="match status" value="1"/>
</dbReference>
<reference evidence="9 10" key="1">
    <citation type="journal article" date="2017" name="Mol. Plant">
        <title>The Genome of Medicinal Plant Macleaya cordata Provides New Insights into Benzylisoquinoline Alkaloids Metabolism.</title>
        <authorList>
            <person name="Liu X."/>
            <person name="Liu Y."/>
            <person name="Huang P."/>
            <person name="Ma Y."/>
            <person name="Qing Z."/>
            <person name="Tang Q."/>
            <person name="Cao H."/>
            <person name="Cheng P."/>
            <person name="Zheng Y."/>
            <person name="Yuan Z."/>
            <person name="Zhou Y."/>
            <person name="Liu J."/>
            <person name="Tang Z."/>
            <person name="Zhuo Y."/>
            <person name="Zhang Y."/>
            <person name="Yu L."/>
            <person name="Huang J."/>
            <person name="Yang P."/>
            <person name="Peng Q."/>
            <person name="Zhang J."/>
            <person name="Jiang W."/>
            <person name="Zhang Z."/>
            <person name="Lin K."/>
            <person name="Ro D.K."/>
            <person name="Chen X."/>
            <person name="Xiong X."/>
            <person name="Shang Y."/>
            <person name="Huang S."/>
            <person name="Zeng J."/>
        </authorList>
    </citation>
    <scope>NUCLEOTIDE SEQUENCE [LARGE SCALE GENOMIC DNA]</scope>
    <source>
        <strain evidence="10">cv. BLH2017</strain>
        <tissue evidence="9">Root</tissue>
    </source>
</reference>
<name>A0A200R2H5_MACCD</name>
<organism evidence="9 10">
    <name type="scientific">Macleaya cordata</name>
    <name type="common">Five-seeded plume-poppy</name>
    <name type="synonym">Bocconia cordata</name>
    <dbReference type="NCBI Taxonomy" id="56857"/>
    <lineage>
        <taxon>Eukaryota</taxon>
        <taxon>Viridiplantae</taxon>
        <taxon>Streptophyta</taxon>
        <taxon>Embryophyta</taxon>
        <taxon>Tracheophyta</taxon>
        <taxon>Spermatophyta</taxon>
        <taxon>Magnoliopsida</taxon>
        <taxon>Ranunculales</taxon>
        <taxon>Papaveraceae</taxon>
        <taxon>Papaveroideae</taxon>
        <taxon>Macleaya</taxon>
    </lineage>
</organism>
<accession>A0A200R2H5</accession>
<protein>
    <recommendedName>
        <fullName evidence="7">GAGA-binding transcriptional activator</fullName>
    </recommendedName>
</protein>
<dbReference type="GO" id="GO:0003700">
    <property type="term" value="F:DNA-binding transcription factor activity"/>
    <property type="evidence" value="ECO:0007669"/>
    <property type="project" value="UniProtKB-UniRule"/>
</dbReference>
<gene>
    <name evidence="9" type="ORF">BVC80_9049g63</name>
</gene>
<dbReference type="EMBL" id="MVGT01000459">
    <property type="protein sequence ID" value="OVA16927.1"/>
    <property type="molecule type" value="Genomic_DNA"/>
</dbReference>
<evidence type="ECO:0000256" key="1">
    <source>
        <dbReference type="ARBA" id="ARBA00004123"/>
    </source>
</evidence>
<keyword evidence="3 7" id="KW-0805">Transcription regulation</keyword>
<proteinExistence type="inferred from homology"/>
<dbReference type="Proteomes" id="UP000195402">
    <property type="component" value="Unassembled WGS sequence"/>
</dbReference>
<comment type="function">
    <text evidence="7">Transcriptional regulator that specifically binds to GA-rich elements (GAGA-repeats) present in regulatory sequences of genes involved in developmental processes.</text>
</comment>
<keyword evidence="6 7" id="KW-0539">Nucleus</keyword>
<dbReference type="AlphaFoldDB" id="A0A200R2H5"/>
<sequence length="90" mass="9946">MKFMTILADRDTVIQERNLALSEKNAALAEGDTAILQQDQAIFKWNSAMMEKDNALAALEYRGNSSVNSNSAPTYPLGCPVPRGTKHMHH</sequence>
<evidence type="ECO:0000256" key="5">
    <source>
        <dbReference type="ARBA" id="ARBA00023163"/>
    </source>
</evidence>
<comment type="similarity">
    <text evidence="2 7">Belongs to the BBR/BPC family.</text>
</comment>
<dbReference type="GO" id="GO:0005634">
    <property type="term" value="C:nucleus"/>
    <property type="evidence" value="ECO:0007669"/>
    <property type="project" value="UniProtKB-SubCell"/>
</dbReference>
<dbReference type="STRING" id="56857.A0A200R2H5"/>
<dbReference type="InterPro" id="IPR010409">
    <property type="entry name" value="GAGA-bd_tscrpt_act"/>
</dbReference>